<gene>
    <name evidence="2" type="ORF">GTK09_09685</name>
</gene>
<accession>A0A6N9T4F7</accession>
<feature type="chain" id="PRO_5026936919" evidence="1">
    <location>
        <begin position="33"/>
        <end position="206"/>
    </location>
</feature>
<evidence type="ECO:0000256" key="1">
    <source>
        <dbReference type="SAM" id="SignalP"/>
    </source>
</evidence>
<protein>
    <submittedName>
        <fullName evidence="2">Uncharacterized protein</fullName>
    </submittedName>
</protein>
<feature type="signal peptide" evidence="1">
    <location>
        <begin position="1"/>
        <end position="32"/>
    </location>
</feature>
<proteinExistence type="predicted"/>
<evidence type="ECO:0000313" key="3">
    <source>
        <dbReference type="Proteomes" id="UP000469011"/>
    </source>
</evidence>
<dbReference type="EMBL" id="JAAAMG010000006">
    <property type="protein sequence ID" value="NDW04699.1"/>
    <property type="molecule type" value="Genomic_DNA"/>
</dbReference>
<comment type="caution">
    <text evidence="2">The sequence shown here is derived from an EMBL/GenBank/DDBJ whole genome shotgun (WGS) entry which is preliminary data.</text>
</comment>
<keyword evidence="3" id="KW-1185">Reference proteome</keyword>
<dbReference type="AlphaFoldDB" id="A0A6N9T4F7"/>
<sequence>MTGYRTKAAARRTTRAALAFGFAIALATQALAAGDVKLPLTPPEGASQTLADYIEICSTGMTNIPAAGSLALERGWKSMDPNGGGLAAGMAAAAGLFSATKDDGSFLTISRVQFPHVAASSCQMVLAAKPEDLGTDKLGAIEGVEGGGGVVGMAQPGAGFWSFVDDQGEVVTMTAIPAGGSGRFVLNMGRAELTELGKKAGAKPAG</sequence>
<organism evidence="2 3">
    <name type="scientific">Jiella pacifica</name>
    <dbReference type="NCBI Taxonomy" id="2696469"/>
    <lineage>
        <taxon>Bacteria</taxon>
        <taxon>Pseudomonadati</taxon>
        <taxon>Pseudomonadota</taxon>
        <taxon>Alphaproteobacteria</taxon>
        <taxon>Hyphomicrobiales</taxon>
        <taxon>Aurantimonadaceae</taxon>
        <taxon>Jiella</taxon>
    </lineage>
</organism>
<keyword evidence="1" id="KW-0732">Signal</keyword>
<dbReference type="Proteomes" id="UP000469011">
    <property type="component" value="Unassembled WGS sequence"/>
</dbReference>
<dbReference type="RefSeq" id="WP_163462946.1">
    <property type="nucleotide sequence ID" value="NZ_JAAAMG010000006.1"/>
</dbReference>
<reference evidence="2 3" key="1">
    <citation type="submission" date="2020-01" db="EMBL/GenBank/DDBJ databases">
        <title>Jiella pacifica sp. nov.</title>
        <authorList>
            <person name="Xue Z."/>
            <person name="Zhu S."/>
            <person name="Chen J."/>
            <person name="Yang J."/>
        </authorList>
    </citation>
    <scope>NUCLEOTIDE SEQUENCE [LARGE SCALE GENOMIC DNA]</scope>
    <source>
        <strain evidence="2 3">40Bstr34</strain>
    </source>
</reference>
<evidence type="ECO:0000313" key="2">
    <source>
        <dbReference type="EMBL" id="NDW04699.1"/>
    </source>
</evidence>
<name>A0A6N9T4F7_9HYPH</name>